<dbReference type="EMBL" id="AESD01000625">
    <property type="protein sequence ID" value="EHJ11146.1"/>
    <property type="molecule type" value="Genomic_DNA"/>
</dbReference>
<dbReference type="RefSeq" id="WP_007312054.1">
    <property type="nucleotide sequence ID" value="NZ_AESD01000625.1"/>
</dbReference>
<name>G5J9J0_CROWT</name>
<evidence type="ECO:0000256" key="2">
    <source>
        <dbReference type="ARBA" id="ARBA00000751"/>
    </source>
</evidence>
<dbReference type="Proteomes" id="UP000003477">
    <property type="component" value="Unassembled WGS sequence"/>
</dbReference>
<sequence>NRLMNKPIYFFSKTNQWYELSNFYLFGFMDEEGLYWPTVEHYFQAMKFSGEKYRGYREKIRLAQTPGKAKKFGQTRQIPLRRDWEIVKEEVMLYALRKKFSHPKMQTILLATENRHLYENSPYDYYWGIGKQHTGKNRLGELLMQVRKELARDEC</sequence>
<dbReference type="InterPro" id="IPR037238">
    <property type="entry name" value="YbiA-like_sf"/>
</dbReference>
<organism evidence="4 5">
    <name type="scientific">Crocosphaera watsonii WH 0003</name>
    <dbReference type="NCBI Taxonomy" id="423471"/>
    <lineage>
        <taxon>Bacteria</taxon>
        <taxon>Bacillati</taxon>
        <taxon>Cyanobacteriota</taxon>
        <taxon>Cyanophyceae</taxon>
        <taxon>Oscillatoriophycideae</taxon>
        <taxon>Chroococcales</taxon>
        <taxon>Aphanothecaceae</taxon>
        <taxon>Crocosphaera</taxon>
    </lineage>
</organism>
<dbReference type="CDD" id="cd15457">
    <property type="entry name" value="NADAR"/>
    <property type="match status" value="1"/>
</dbReference>
<evidence type="ECO:0000313" key="4">
    <source>
        <dbReference type="EMBL" id="EHJ11146.1"/>
    </source>
</evidence>
<dbReference type="GeneID" id="88767575"/>
<comment type="catalytic activity">
    <reaction evidence="2">
        <text>2,5-diamino-6-hydroxy-4-(5-phosphoribosylamino)-pyrimidine + H2O = 2,5,6-triamino-4-hydroxypyrimidine + D-ribose 5-phosphate</text>
        <dbReference type="Rhea" id="RHEA:23436"/>
        <dbReference type="ChEBI" id="CHEBI:15377"/>
        <dbReference type="ChEBI" id="CHEBI:58614"/>
        <dbReference type="ChEBI" id="CHEBI:78346"/>
        <dbReference type="ChEBI" id="CHEBI:137796"/>
    </reaction>
</comment>
<comment type="caution">
    <text evidence="4">The sequence shown here is derived from an EMBL/GenBank/DDBJ whole genome shotgun (WGS) entry which is preliminary data.</text>
</comment>
<feature type="domain" description="NADAR" evidence="3">
    <location>
        <begin position="9"/>
        <end position="150"/>
    </location>
</feature>
<reference evidence="4 5" key="1">
    <citation type="journal article" date="2011" name="Front. Microbiol.">
        <title>Two Strains of Crocosphaera watsonii with Highly Conserved Genomes are Distinguished by Strain-Specific Features.</title>
        <authorList>
            <person name="Bench S.R."/>
            <person name="Ilikchyan I.N."/>
            <person name="Tripp H.J."/>
            <person name="Zehr J.P."/>
        </authorList>
    </citation>
    <scope>NUCLEOTIDE SEQUENCE [LARGE SCALE GENOMIC DNA]</scope>
    <source>
        <strain evidence="4 5">WH 0003</strain>
    </source>
</reference>
<evidence type="ECO:0000313" key="5">
    <source>
        <dbReference type="Proteomes" id="UP000003477"/>
    </source>
</evidence>
<comment type="catalytic activity">
    <reaction evidence="1">
        <text>5-amino-6-(5-phospho-D-ribosylamino)uracil + H2O = 5,6-diaminouracil + D-ribose 5-phosphate</text>
        <dbReference type="Rhea" id="RHEA:55020"/>
        <dbReference type="ChEBI" id="CHEBI:15377"/>
        <dbReference type="ChEBI" id="CHEBI:46252"/>
        <dbReference type="ChEBI" id="CHEBI:58453"/>
        <dbReference type="ChEBI" id="CHEBI:78346"/>
    </reaction>
</comment>
<feature type="non-terminal residue" evidence="4">
    <location>
        <position position="1"/>
    </location>
</feature>
<gene>
    <name evidence="4" type="ORF">CWATWH0003_4106b1</name>
</gene>
<dbReference type="PATRIC" id="fig|423471.3.peg.3851"/>
<proteinExistence type="predicted"/>
<dbReference type="AlphaFoldDB" id="G5J9J0"/>
<evidence type="ECO:0000259" key="3">
    <source>
        <dbReference type="Pfam" id="PF08719"/>
    </source>
</evidence>
<dbReference type="Gene3D" id="1.10.357.40">
    <property type="entry name" value="YbiA-like"/>
    <property type="match status" value="1"/>
</dbReference>
<dbReference type="Pfam" id="PF08719">
    <property type="entry name" value="NADAR"/>
    <property type="match status" value="1"/>
</dbReference>
<evidence type="ECO:0000256" key="1">
    <source>
        <dbReference type="ARBA" id="ARBA00000022"/>
    </source>
</evidence>
<protein>
    <recommendedName>
        <fullName evidence="3">NADAR domain-containing protein</fullName>
    </recommendedName>
</protein>
<accession>G5J9J0</accession>
<dbReference type="SUPFAM" id="SSF143990">
    <property type="entry name" value="YbiA-like"/>
    <property type="match status" value="1"/>
</dbReference>
<dbReference type="InterPro" id="IPR012816">
    <property type="entry name" value="NADAR"/>
</dbReference>
<dbReference type="NCBIfam" id="TIGR02464">
    <property type="entry name" value="ribofla_fusion"/>
    <property type="match status" value="1"/>
</dbReference>